<feature type="signal peptide" evidence="1">
    <location>
        <begin position="1"/>
        <end position="17"/>
    </location>
</feature>
<name>A0AA39LEB9_9BILA</name>
<sequence>MFGKLVAVCLLASAVLGEERRGWRMCGNRLTALLIDSCTFRKEQWPCFKGYDSLVDGGRYIVGLPNLRDAVGEECCYSATGCTIHSITDRCCFTLNCLQRCYPESGYQEIDGMFVSMPTEQENLDDE</sequence>
<evidence type="ECO:0000313" key="3">
    <source>
        <dbReference type="Proteomes" id="UP001175271"/>
    </source>
</evidence>
<keyword evidence="1" id="KW-0732">Signal</keyword>
<gene>
    <name evidence="2" type="ORF">QR680_000534</name>
</gene>
<dbReference type="Proteomes" id="UP001175271">
    <property type="component" value="Unassembled WGS sequence"/>
</dbReference>
<accession>A0AA39LEB9</accession>
<organism evidence="2 3">
    <name type="scientific">Steinernema hermaphroditum</name>
    <dbReference type="NCBI Taxonomy" id="289476"/>
    <lineage>
        <taxon>Eukaryota</taxon>
        <taxon>Metazoa</taxon>
        <taxon>Ecdysozoa</taxon>
        <taxon>Nematoda</taxon>
        <taxon>Chromadorea</taxon>
        <taxon>Rhabditida</taxon>
        <taxon>Tylenchina</taxon>
        <taxon>Panagrolaimomorpha</taxon>
        <taxon>Strongyloidoidea</taxon>
        <taxon>Steinernematidae</taxon>
        <taxon>Steinernema</taxon>
    </lineage>
</organism>
<evidence type="ECO:0000256" key="1">
    <source>
        <dbReference type="SAM" id="SignalP"/>
    </source>
</evidence>
<evidence type="ECO:0000313" key="2">
    <source>
        <dbReference type="EMBL" id="KAK0394025.1"/>
    </source>
</evidence>
<protein>
    <recommendedName>
        <fullName evidence="4">WAP domain-containing protein</fullName>
    </recommendedName>
</protein>
<dbReference type="AlphaFoldDB" id="A0AA39LEB9"/>
<comment type="caution">
    <text evidence="2">The sequence shown here is derived from an EMBL/GenBank/DDBJ whole genome shotgun (WGS) entry which is preliminary data.</text>
</comment>
<reference evidence="2" key="1">
    <citation type="submission" date="2023-06" db="EMBL/GenBank/DDBJ databases">
        <title>Genomic analysis of the entomopathogenic nematode Steinernema hermaphroditum.</title>
        <authorList>
            <person name="Schwarz E.M."/>
            <person name="Heppert J.K."/>
            <person name="Baniya A."/>
            <person name="Schwartz H.T."/>
            <person name="Tan C.-H."/>
            <person name="Antoshechkin I."/>
            <person name="Sternberg P.W."/>
            <person name="Goodrich-Blair H."/>
            <person name="Dillman A.R."/>
        </authorList>
    </citation>
    <scope>NUCLEOTIDE SEQUENCE</scope>
    <source>
        <strain evidence="2">PS9179</strain>
        <tissue evidence="2">Whole animal</tissue>
    </source>
</reference>
<feature type="chain" id="PRO_5041410206" description="WAP domain-containing protein" evidence="1">
    <location>
        <begin position="18"/>
        <end position="127"/>
    </location>
</feature>
<dbReference type="EMBL" id="JAUCMV010000005">
    <property type="protein sequence ID" value="KAK0394025.1"/>
    <property type="molecule type" value="Genomic_DNA"/>
</dbReference>
<keyword evidence="3" id="KW-1185">Reference proteome</keyword>
<proteinExistence type="predicted"/>
<evidence type="ECO:0008006" key="4">
    <source>
        <dbReference type="Google" id="ProtNLM"/>
    </source>
</evidence>